<name>A0AAQ4Q2U3_GASAC</name>
<organism evidence="3 4">
    <name type="scientific">Gasterosteus aculeatus aculeatus</name>
    <name type="common">three-spined stickleback</name>
    <dbReference type="NCBI Taxonomy" id="481459"/>
    <lineage>
        <taxon>Eukaryota</taxon>
        <taxon>Metazoa</taxon>
        <taxon>Chordata</taxon>
        <taxon>Craniata</taxon>
        <taxon>Vertebrata</taxon>
        <taxon>Euteleostomi</taxon>
        <taxon>Actinopterygii</taxon>
        <taxon>Neopterygii</taxon>
        <taxon>Teleostei</taxon>
        <taxon>Neoteleostei</taxon>
        <taxon>Acanthomorphata</taxon>
        <taxon>Eupercaria</taxon>
        <taxon>Perciformes</taxon>
        <taxon>Cottioidei</taxon>
        <taxon>Gasterosteales</taxon>
        <taxon>Gasterosteidae</taxon>
        <taxon>Gasterosteus</taxon>
    </lineage>
</organism>
<accession>A0AAQ4Q2U3</accession>
<dbReference type="Ensembl" id="ENSGACT00000054489.1">
    <property type="protein sequence ID" value="ENSGACP00000045509.1"/>
    <property type="gene ID" value="ENSGACG00000036679.1"/>
</dbReference>
<dbReference type="AlphaFoldDB" id="A0AAQ4Q2U3"/>
<feature type="region of interest" description="Disordered" evidence="1">
    <location>
        <begin position="21"/>
        <end position="43"/>
    </location>
</feature>
<dbReference type="Proteomes" id="UP000007635">
    <property type="component" value="Chromosome II"/>
</dbReference>
<evidence type="ECO:0000313" key="3">
    <source>
        <dbReference type="Ensembl" id="ENSGACP00000045509.1"/>
    </source>
</evidence>
<keyword evidence="2" id="KW-1133">Transmembrane helix</keyword>
<dbReference type="PANTHER" id="PTHR45427:SF1">
    <property type="entry name" value="MUCIN-15"/>
    <property type="match status" value="1"/>
</dbReference>
<proteinExistence type="predicted"/>
<keyword evidence="2" id="KW-0812">Transmembrane</keyword>
<reference evidence="3" key="2">
    <citation type="submission" date="2025-08" db="UniProtKB">
        <authorList>
            <consortium name="Ensembl"/>
        </authorList>
    </citation>
    <scope>IDENTIFICATION</scope>
</reference>
<keyword evidence="2" id="KW-0472">Membrane</keyword>
<dbReference type="Pfam" id="PF15672">
    <property type="entry name" value="Mucin15"/>
    <property type="match status" value="1"/>
</dbReference>
<keyword evidence="4" id="KW-1185">Reference proteome</keyword>
<protein>
    <submittedName>
        <fullName evidence="3">Uncharacterized protein</fullName>
    </submittedName>
</protein>
<dbReference type="GeneTree" id="ENSGT00860000135092"/>
<dbReference type="InterPro" id="IPR031371">
    <property type="entry name" value="Mucin-15"/>
</dbReference>
<evidence type="ECO:0000256" key="1">
    <source>
        <dbReference type="SAM" id="MobiDB-lite"/>
    </source>
</evidence>
<dbReference type="PANTHER" id="PTHR45427">
    <property type="entry name" value="MUCIN-15"/>
    <property type="match status" value="1"/>
</dbReference>
<reference evidence="3 4" key="1">
    <citation type="journal article" date="2021" name="G3 (Bethesda)">
        <title>Improved contiguity of the threespine stickleback genome using long-read sequencing.</title>
        <authorList>
            <person name="Nath S."/>
            <person name="Shaw D.E."/>
            <person name="White M.A."/>
        </authorList>
    </citation>
    <scope>NUCLEOTIDE SEQUENCE [LARGE SCALE GENOMIC DNA]</scope>
    <source>
        <strain evidence="3 4">Lake Benthic</strain>
    </source>
</reference>
<evidence type="ECO:0000256" key="2">
    <source>
        <dbReference type="SAM" id="Phobius"/>
    </source>
</evidence>
<evidence type="ECO:0000313" key="4">
    <source>
        <dbReference type="Proteomes" id="UP000007635"/>
    </source>
</evidence>
<sequence>MPNHAFSRPFPPAHIGPRLLSHWPSTSGRSCRGKEDASRSGRRGAWGAVLGTAVAVAVVGLVAYVILKRKHQKGFSHSKLVEEHPSDPVLRLDNSAPLDLDFGIGRSAYYNPALQGDRIQMENLPGRR</sequence>
<feature type="transmembrane region" description="Helical" evidence="2">
    <location>
        <begin position="45"/>
        <end position="67"/>
    </location>
</feature>
<reference evidence="3" key="3">
    <citation type="submission" date="2025-09" db="UniProtKB">
        <authorList>
            <consortium name="Ensembl"/>
        </authorList>
    </citation>
    <scope>IDENTIFICATION</scope>
</reference>